<dbReference type="AlphaFoldDB" id="A0A1M5FHC7"/>
<dbReference type="RefSeq" id="WP_073045502.1">
    <property type="nucleotide sequence ID" value="NZ_FQUO01000014.1"/>
</dbReference>
<keyword evidence="3" id="KW-1185">Reference proteome</keyword>
<gene>
    <name evidence="2" type="ORF">SAMN05444008_11411</name>
</gene>
<reference evidence="2 3" key="1">
    <citation type="submission" date="2016-11" db="EMBL/GenBank/DDBJ databases">
        <authorList>
            <person name="Jaros S."/>
            <person name="Januszkiewicz K."/>
            <person name="Wedrychowicz H."/>
        </authorList>
    </citation>
    <scope>NUCLEOTIDE SEQUENCE [LARGE SCALE GENOMIC DNA]</scope>
    <source>
        <strain evidence="2 3">DSM 26897</strain>
    </source>
</reference>
<evidence type="ECO:0000313" key="3">
    <source>
        <dbReference type="Proteomes" id="UP000184368"/>
    </source>
</evidence>
<protein>
    <submittedName>
        <fullName evidence="2">Uncharacterized protein</fullName>
    </submittedName>
</protein>
<proteinExistence type="predicted"/>
<organism evidence="2 3">
    <name type="scientific">Cnuella takakiae</name>
    <dbReference type="NCBI Taxonomy" id="1302690"/>
    <lineage>
        <taxon>Bacteria</taxon>
        <taxon>Pseudomonadati</taxon>
        <taxon>Bacteroidota</taxon>
        <taxon>Chitinophagia</taxon>
        <taxon>Chitinophagales</taxon>
        <taxon>Chitinophagaceae</taxon>
        <taxon>Cnuella</taxon>
    </lineage>
</organism>
<feature type="transmembrane region" description="Helical" evidence="1">
    <location>
        <begin position="136"/>
        <end position="153"/>
    </location>
</feature>
<sequence length="212" mass="23429">MGRVDAPLDALQDIRRMMERSNRFISLSGISGIAAGICGLAGSWLAHRRISENSLATSAGEYGTATFQPLKTDLVLLALGVLAVALLSAWYFTWRRARQANQPLWNRSSRLLVEGLAVPLATGGILIAILLFQSDAWLLAAPLSLIFYGLSLVNGSKFTLSDIKYLGYCEIITGLLCTQFPGYGLYFWAFGFGLLHIIYGSVMWWKYERNPQ</sequence>
<dbReference type="EMBL" id="FQUO01000014">
    <property type="protein sequence ID" value="SHF90960.1"/>
    <property type="molecule type" value="Genomic_DNA"/>
</dbReference>
<feature type="transmembrane region" description="Helical" evidence="1">
    <location>
        <begin position="187"/>
        <end position="205"/>
    </location>
</feature>
<evidence type="ECO:0000313" key="2">
    <source>
        <dbReference type="EMBL" id="SHF90960.1"/>
    </source>
</evidence>
<keyword evidence="1" id="KW-0812">Transmembrane</keyword>
<dbReference type="STRING" id="1302690.BUE76_19150"/>
<keyword evidence="1" id="KW-1133">Transmembrane helix</keyword>
<dbReference type="OrthoDB" id="1120881at2"/>
<evidence type="ECO:0000256" key="1">
    <source>
        <dbReference type="SAM" id="Phobius"/>
    </source>
</evidence>
<feature type="transmembrane region" description="Helical" evidence="1">
    <location>
        <begin position="24"/>
        <end position="46"/>
    </location>
</feature>
<dbReference type="Proteomes" id="UP000184368">
    <property type="component" value="Unassembled WGS sequence"/>
</dbReference>
<keyword evidence="1" id="KW-0472">Membrane</keyword>
<name>A0A1M5FHC7_9BACT</name>
<feature type="transmembrane region" description="Helical" evidence="1">
    <location>
        <begin position="74"/>
        <end position="92"/>
    </location>
</feature>
<accession>A0A1M5FHC7</accession>
<feature type="transmembrane region" description="Helical" evidence="1">
    <location>
        <begin position="112"/>
        <end position="130"/>
    </location>
</feature>